<evidence type="ECO:0000313" key="2">
    <source>
        <dbReference type="Proteomes" id="UP001157502"/>
    </source>
</evidence>
<dbReference type="Proteomes" id="UP001157502">
    <property type="component" value="Chromosome 16"/>
</dbReference>
<gene>
    <name evidence="1" type="ORF">DPEC_G00202360</name>
</gene>
<keyword evidence="2" id="KW-1185">Reference proteome</keyword>
<sequence>MHASKAGVSMRTIVLTPERIPIFTIPSKQRSLHAQRDFETERSTLLSRCSPNQRAQWSPESRTTSSLFLRPPSTPVTTCTAHPRTTPQREDWSDPSTPQREDWSDPTTRAAMSLSHVDKITTPYGFRALSQSPCTRRRESLFHKDRKTRGSSLGLAGGMTYCSPMTRPSTPCAGPRNKRRTTGPVPDEEHPAPCSMSTRKTNSLQEFFTKPIAALKASMPARLRRWHQAKASGKRCGAALE</sequence>
<dbReference type="EMBL" id="CM055743">
    <property type="protein sequence ID" value="KAJ8000199.1"/>
    <property type="molecule type" value="Genomic_DNA"/>
</dbReference>
<name>A0ACC2G990_DALPE</name>
<proteinExistence type="predicted"/>
<organism evidence="1 2">
    <name type="scientific">Dallia pectoralis</name>
    <name type="common">Alaska blackfish</name>
    <dbReference type="NCBI Taxonomy" id="75939"/>
    <lineage>
        <taxon>Eukaryota</taxon>
        <taxon>Metazoa</taxon>
        <taxon>Chordata</taxon>
        <taxon>Craniata</taxon>
        <taxon>Vertebrata</taxon>
        <taxon>Euteleostomi</taxon>
        <taxon>Actinopterygii</taxon>
        <taxon>Neopterygii</taxon>
        <taxon>Teleostei</taxon>
        <taxon>Protacanthopterygii</taxon>
        <taxon>Esociformes</taxon>
        <taxon>Umbridae</taxon>
        <taxon>Dallia</taxon>
    </lineage>
</organism>
<reference evidence="1" key="1">
    <citation type="submission" date="2021-05" db="EMBL/GenBank/DDBJ databases">
        <authorList>
            <person name="Pan Q."/>
            <person name="Jouanno E."/>
            <person name="Zahm M."/>
            <person name="Klopp C."/>
            <person name="Cabau C."/>
            <person name="Louis A."/>
            <person name="Berthelot C."/>
            <person name="Parey E."/>
            <person name="Roest Crollius H."/>
            <person name="Montfort J."/>
            <person name="Robinson-Rechavi M."/>
            <person name="Bouchez O."/>
            <person name="Lampietro C."/>
            <person name="Lopez Roques C."/>
            <person name="Donnadieu C."/>
            <person name="Postlethwait J."/>
            <person name="Bobe J."/>
            <person name="Dillon D."/>
            <person name="Chandos A."/>
            <person name="von Hippel F."/>
            <person name="Guiguen Y."/>
        </authorList>
    </citation>
    <scope>NUCLEOTIDE SEQUENCE</scope>
    <source>
        <strain evidence="1">YG-Jan2019</strain>
    </source>
</reference>
<evidence type="ECO:0000313" key="1">
    <source>
        <dbReference type="EMBL" id="KAJ8000199.1"/>
    </source>
</evidence>
<comment type="caution">
    <text evidence="1">The sequence shown here is derived from an EMBL/GenBank/DDBJ whole genome shotgun (WGS) entry which is preliminary data.</text>
</comment>
<protein>
    <submittedName>
        <fullName evidence="1">Uncharacterized protein</fullName>
    </submittedName>
</protein>
<accession>A0ACC2G990</accession>